<dbReference type="SUPFAM" id="SSF53686">
    <property type="entry name" value="Tryptophan synthase beta subunit-like PLP-dependent enzymes"/>
    <property type="match status" value="1"/>
</dbReference>
<dbReference type="InterPro" id="IPR036052">
    <property type="entry name" value="TrpB-like_PALP_sf"/>
</dbReference>
<keyword evidence="3" id="KW-0663">Pyridoxal phosphate</keyword>
<dbReference type="InterPro" id="IPR001926">
    <property type="entry name" value="TrpB-like_PALP"/>
</dbReference>
<comment type="cofactor">
    <cofactor evidence="1">
        <name>pyridoxal 5'-phosphate</name>
        <dbReference type="ChEBI" id="CHEBI:597326"/>
    </cofactor>
</comment>
<evidence type="ECO:0000259" key="4">
    <source>
        <dbReference type="Pfam" id="PF00291"/>
    </source>
</evidence>
<proteinExistence type="inferred from homology"/>
<dbReference type="PIRSF" id="PIRSF006278">
    <property type="entry name" value="ACCD_DCysDesulf"/>
    <property type="match status" value="1"/>
</dbReference>
<evidence type="ECO:0000313" key="6">
    <source>
        <dbReference type="Proteomes" id="UP001259659"/>
    </source>
</evidence>
<dbReference type="Proteomes" id="UP001259659">
    <property type="component" value="Unassembled WGS sequence"/>
</dbReference>
<comment type="similarity">
    <text evidence="2">Belongs to the ACC deaminase/D-cysteine desulfhydrase family.</text>
</comment>
<gene>
    <name evidence="5" type="ORF">NDI56_12000</name>
</gene>
<organism evidence="5 6">
    <name type="scientific">Haloarcula saliterrae</name>
    <dbReference type="NCBI Taxonomy" id="2950534"/>
    <lineage>
        <taxon>Archaea</taxon>
        <taxon>Methanobacteriati</taxon>
        <taxon>Methanobacteriota</taxon>
        <taxon>Stenosarchaea group</taxon>
        <taxon>Halobacteria</taxon>
        <taxon>Halobacteriales</taxon>
        <taxon>Haloarculaceae</taxon>
        <taxon>Haloarcula</taxon>
    </lineage>
</organism>
<comment type="caution">
    <text evidence="5">The sequence shown here is derived from an EMBL/GenBank/DDBJ whole genome shotgun (WGS) entry which is preliminary data.</text>
</comment>
<dbReference type="PANTHER" id="PTHR43780">
    <property type="entry name" value="1-AMINOCYCLOPROPANE-1-CARBOXYLATE DEAMINASE-RELATED"/>
    <property type="match status" value="1"/>
</dbReference>
<keyword evidence="6" id="KW-1185">Reference proteome</keyword>
<protein>
    <submittedName>
        <fullName evidence="5">Pyridoxal-phosphate dependent enzyme</fullName>
    </submittedName>
</protein>
<accession>A0ABU2FCX6</accession>
<dbReference type="Pfam" id="PF00291">
    <property type="entry name" value="PALP"/>
    <property type="match status" value="1"/>
</dbReference>
<name>A0ABU2FCX6_9EURY</name>
<evidence type="ECO:0000313" key="5">
    <source>
        <dbReference type="EMBL" id="MDS0260117.1"/>
    </source>
</evidence>
<dbReference type="EMBL" id="JAMQON010000003">
    <property type="protein sequence ID" value="MDS0260117.1"/>
    <property type="molecule type" value="Genomic_DNA"/>
</dbReference>
<feature type="domain" description="Tryptophan synthase beta chain-like PALP" evidence="4">
    <location>
        <begin position="19"/>
        <end position="327"/>
    </location>
</feature>
<dbReference type="PANTHER" id="PTHR43780:SF2">
    <property type="entry name" value="1-AMINOCYCLOPROPANE-1-CARBOXYLATE DEAMINASE-RELATED"/>
    <property type="match status" value="1"/>
</dbReference>
<dbReference type="Gene3D" id="3.40.50.1100">
    <property type="match status" value="2"/>
</dbReference>
<evidence type="ECO:0000256" key="2">
    <source>
        <dbReference type="ARBA" id="ARBA00008639"/>
    </source>
</evidence>
<dbReference type="InterPro" id="IPR027278">
    <property type="entry name" value="ACCD_DCysDesulf"/>
</dbReference>
<reference evidence="5 6" key="1">
    <citation type="submission" date="2022-06" db="EMBL/GenBank/DDBJ databases">
        <title>Haloarcula sp. a new haloarchaeum isolate from saline soil.</title>
        <authorList>
            <person name="Strakova D."/>
            <person name="Galisteo C."/>
            <person name="Sanchez-Porro C."/>
            <person name="Ventosa A."/>
        </authorList>
    </citation>
    <scope>NUCLEOTIDE SEQUENCE [LARGE SCALE GENOMIC DNA]</scope>
    <source>
        <strain evidence="5 6">S1CR25-12</strain>
    </source>
</reference>
<evidence type="ECO:0000256" key="1">
    <source>
        <dbReference type="ARBA" id="ARBA00001933"/>
    </source>
</evidence>
<sequence length="359" mass="38746">MAATLFEFLPDRAELPHVDLGTFPTPVQRYDELGATLGVPDLYVKRDGQSGELYGGNKVRKLEFLLGDAKRRNCTTVWTGGGIGSNHVLATCLYARAQSLRPQIVHFPQPVTDHVRENLRAVSTTDPYLKLVSSEPRAAAEAVRLKATRWLHPNPSFYYIPPGGASPVGELGYVNAAFELRRQIDAGELPEPDVIVVAVGSGGTLAGLLVGCRLASIQSELLGVRVSGRLLANSYRIARLANRTADLLAEHGVPDSPSFAAEDVTIVDGYVGDGYGEVTPEARRAKRTAADCGLELDLTYTAKTLAGLRGERNARALDQQTVLYLHTYNETDISARAEAATPSDDLPAAYQRFFAGEPA</sequence>
<dbReference type="RefSeq" id="WP_310919782.1">
    <property type="nucleotide sequence ID" value="NZ_JAMQON010000003.1"/>
</dbReference>
<evidence type="ECO:0000256" key="3">
    <source>
        <dbReference type="ARBA" id="ARBA00022898"/>
    </source>
</evidence>